<organism evidence="3 4">
    <name type="scientific">Pigmentiphaga litoralis</name>
    <dbReference type="NCBI Taxonomy" id="516702"/>
    <lineage>
        <taxon>Bacteria</taxon>
        <taxon>Pseudomonadati</taxon>
        <taxon>Pseudomonadota</taxon>
        <taxon>Betaproteobacteria</taxon>
        <taxon>Burkholderiales</taxon>
        <taxon>Alcaligenaceae</taxon>
        <taxon>Pigmentiphaga</taxon>
    </lineage>
</organism>
<dbReference type="SUPFAM" id="SSF53850">
    <property type="entry name" value="Periplasmic binding protein-like II"/>
    <property type="match status" value="1"/>
</dbReference>
<dbReference type="CDD" id="cd07012">
    <property type="entry name" value="PBP2_Bug_TTT"/>
    <property type="match status" value="1"/>
</dbReference>
<comment type="caution">
    <text evidence="3">The sequence shown here is derived from an EMBL/GenBank/DDBJ whole genome shotgun (WGS) entry which is preliminary data.</text>
</comment>
<gene>
    <name evidence="3" type="ORF">FHW18_001975</name>
</gene>
<feature type="signal peptide" evidence="2">
    <location>
        <begin position="1"/>
        <end position="25"/>
    </location>
</feature>
<keyword evidence="2" id="KW-0732">Signal</keyword>
<protein>
    <submittedName>
        <fullName evidence="3">Tripartite-type tricarboxylate transporter receptor subunit TctC</fullName>
    </submittedName>
</protein>
<keyword evidence="3" id="KW-0675">Receptor</keyword>
<evidence type="ECO:0000256" key="2">
    <source>
        <dbReference type="SAM" id="SignalP"/>
    </source>
</evidence>
<comment type="similarity">
    <text evidence="1">Belongs to the UPF0065 (bug) family.</text>
</comment>
<proteinExistence type="inferred from homology"/>
<dbReference type="PIRSF" id="PIRSF017082">
    <property type="entry name" value="YflP"/>
    <property type="match status" value="1"/>
</dbReference>
<feature type="chain" id="PRO_5031169411" evidence="2">
    <location>
        <begin position="26"/>
        <end position="330"/>
    </location>
</feature>
<dbReference type="Proteomes" id="UP000542125">
    <property type="component" value="Unassembled WGS sequence"/>
</dbReference>
<dbReference type="Pfam" id="PF03401">
    <property type="entry name" value="TctC"/>
    <property type="match status" value="1"/>
</dbReference>
<evidence type="ECO:0000256" key="1">
    <source>
        <dbReference type="ARBA" id="ARBA00006987"/>
    </source>
</evidence>
<dbReference type="RefSeq" id="WP_179585804.1">
    <property type="nucleotide sequence ID" value="NZ_JACBYR010000001.1"/>
</dbReference>
<dbReference type="InterPro" id="IPR005064">
    <property type="entry name" value="BUG"/>
</dbReference>
<dbReference type="Gene3D" id="3.40.190.150">
    <property type="entry name" value="Bordetella uptake gene, domain 1"/>
    <property type="match status" value="1"/>
</dbReference>
<dbReference type="PANTHER" id="PTHR42928">
    <property type="entry name" value="TRICARBOXYLATE-BINDING PROTEIN"/>
    <property type="match status" value="1"/>
</dbReference>
<evidence type="ECO:0000313" key="3">
    <source>
        <dbReference type="EMBL" id="NYE82704.1"/>
    </source>
</evidence>
<accession>A0A7Y9ITL1</accession>
<evidence type="ECO:0000313" key="4">
    <source>
        <dbReference type="Proteomes" id="UP000542125"/>
    </source>
</evidence>
<name>A0A7Y9ITL1_9BURK</name>
<dbReference type="InterPro" id="IPR042100">
    <property type="entry name" value="Bug_dom1"/>
</dbReference>
<dbReference type="EMBL" id="JACBYR010000001">
    <property type="protein sequence ID" value="NYE82704.1"/>
    <property type="molecule type" value="Genomic_DNA"/>
</dbReference>
<sequence length="330" mass="34855">MKPLLSALLALAAVLPALTGVSAHASSAPFPTKPVRIVIPFAPGQGSDILARAIGERLTKAWGQPVVVENRAGANGAIALQDVARSAPDGYTILLTSNSPIVINPSLYKKLPYDVGRDFVPVALLAATDMVMVVTDKFPARNLQEVITELKAHPDKYSYGSPGTGSTSHLSMEVFKRTAGVKITHVPYKGSAPAFTDLIGGSTQLMIDAMPSSLPQVKGGRVRAIAITSSDVPSTIAPDIPTASSAGVSGLPERPWYGVFAPRATDPDIVAKVRVDLLAAMKSPEIHGRMAELGLESVPPLSAAEFAGFLKEHTDYWNQATHKIGMYQTE</sequence>
<keyword evidence="4" id="KW-1185">Reference proteome</keyword>
<reference evidence="3 4" key="1">
    <citation type="submission" date="2020-07" db="EMBL/GenBank/DDBJ databases">
        <title>Genomic Encyclopedia of Type Strains, Phase IV (KMG-V): Genome sequencing to study the core and pangenomes of soil and plant-associated prokaryotes.</title>
        <authorList>
            <person name="Whitman W."/>
        </authorList>
    </citation>
    <scope>NUCLEOTIDE SEQUENCE [LARGE SCALE GENOMIC DNA]</scope>
    <source>
        <strain evidence="3 4">SAS40</strain>
    </source>
</reference>
<dbReference type="Gene3D" id="3.40.190.10">
    <property type="entry name" value="Periplasmic binding protein-like II"/>
    <property type="match status" value="1"/>
</dbReference>
<dbReference type="AlphaFoldDB" id="A0A7Y9ITL1"/>
<dbReference type="PANTHER" id="PTHR42928:SF5">
    <property type="entry name" value="BLR1237 PROTEIN"/>
    <property type="match status" value="1"/>
</dbReference>